<name>A0ABQ1L901_9BACT</name>
<protein>
    <submittedName>
        <fullName evidence="1">Uncharacterized protein</fullName>
    </submittedName>
</protein>
<reference evidence="2" key="1">
    <citation type="journal article" date="2019" name="Int. J. Syst. Evol. Microbiol.">
        <title>The Global Catalogue of Microorganisms (GCM) 10K type strain sequencing project: providing services to taxonomists for standard genome sequencing and annotation.</title>
        <authorList>
            <consortium name="The Broad Institute Genomics Platform"/>
            <consortium name="The Broad Institute Genome Sequencing Center for Infectious Disease"/>
            <person name="Wu L."/>
            <person name="Ma J."/>
        </authorList>
    </citation>
    <scope>NUCLEOTIDE SEQUENCE [LARGE SCALE GENOMIC DNA]</scope>
    <source>
        <strain evidence="2">CGMCC 1.10832</strain>
    </source>
</reference>
<organism evidence="1 2">
    <name type="scientific">Marivirga lumbricoides</name>
    <dbReference type="NCBI Taxonomy" id="1046115"/>
    <lineage>
        <taxon>Bacteria</taxon>
        <taxon>Pseudomonadati</taxon>
        <taxon>Bacteroidota</taxon>
        <taxon>Cytophagia</taxon>
        <taxon>Cytophagales</taxon>
        <taxon>Marivirgaceae</taxon>
        <taxon>Marivirga</taxon>
    </lineage>
</organism>
<comment type="caution">
    <text evidence="1">The sequence shown here is derived from an EMBL/GenBank/DDBJ whole genome shotgun (WGS) entry which is preliminary data.</text>
</comment>
<dbReference type="RefSeq" id="WP_188459902.1">
    <property type="nucleotide sequence ID" value="NZ_BAABHU010000001.1"/>
</dbReference>
<proteinExistence type="predicted"/>
<sequence>MDNSNLSREDQWAVYKDIIQRLEFKLIDNGLTDKSKPFIIEFDTQFEQRYKIMKFEVTNGLQLNSGTLGAMNFFTETINNKSLRTLLAEQGLMPFDEKFIFNKNIRGVSGLFPFLGDMCSLLSFGGAYTDGSNLKERELVSTVQNFISDYLPKGYKEYDYYVTYEPWNMWFSRVACDVTYFLVNRNWKELNIICVTDSD</sequence>
<accession>A0ABQ1L901</accession>
<dbReference type="EMBL" id="BMEC01000001">
    <property type="protein sequence ID" value="GGC20152.1"/>
    <property type="molecule type" value="Genomic_DNA"/>
</dbReference>
<evidence type="ECO:0000313" key="1">
    <source>
        <dbReference type="EMBL" id="GGC20152.1"/>
    </source>
</evidence>
<gene>
    <name evidence="1" type="ORF">GCM10011506_01600</name>
</gene>
<evidence type="ECO:0000313" key="2">
    <source>
        <dbReference type="Proteomes" id="UP000636010"/>
    </source>
</evidence>
<keyword evidence="2" id="KW-1185">Reference proteome</keyword>
<dbReference type="Proteomes" id="UP000636010">
    <property type="component" value="Unassembled WGS sequence"/>
</dbReference>